<name>A0A4S4LRT8_9AGAM</name>
<dbReference type="PANTHER" id="PTHR15837:SF0">
    <property type="entry name" value="RAN GUANINE NUCLEOTIDE RELEASE FACTOR"/>
    <property type="match status" value="1"/>
</dbReference>
<comment type="similarity">
    <text evidence="1">Belongs to the MOG1 family.</text>
</comment>
<proteinExistence type="inferred from homology"/>
<dbReference type="AlphaFoldDB" id="A0A4S4LRT8"/>
<dbReference type="GO" id="GO:0006606">
    <property type="term" value="P:protein import into nucleus"/>
    <property type="evidence" value="ECO:0007669"/>
    <property type="project" value="TreeGrafter"/>
</dbReference>
<accession>A0A4S4LRT8</accession>
<dbReference type="Gene3D" id="3.40.1000.10">
    <property type="entry name" value="Mog1/PsbP, alpha/beta/alpha sandwich"/>
    <property type="match status" value="1"/>
</dbReference>
<dbReference type="PANTHER" id="PTHR15837">
    <property type="entry name" value="RAN GUANINE NUCLEOTIDE RELEASE FACTOR"/>
    <property type="match status" value="1"/>
</dbReference>
<comment type="caution">
    <text evidence="4">The sequence shown here is derived from an EMBL/GenBank/DDBJ whole genome shotgun (WGS) entry which is preliminary data.</text>
</comment>
<dbReference type="InterPro" id="IPR007681">
    <property type="entry name" value="Mog1"/>
</dbReference>
<evidence type="ECO:0000256" key="2">
    <source>
        <dbReference type="ARBA" id="ARBA00022448"/>
    </source>
</evidence>
<keyword evidence="5" id="KW-1185">Reference proteome</keyword>
<gene>
    <name evidence="4" type="ORF">EW146_g5653</name>
</gene>
<dbReference type="GO" id="GO:0031267">
    <property type="term" value="F:small GTPase binding"/>
    <property type="evidence" value="ECO:0007669"/>
    <property type="project" value="TreeGrafter"/>
</dbReference>
<keyword evidence="3" id="KW-0653">Protein transport</keyword>
<organism evidence="4 5">
    <name type="scientific">Bondarzewia mesenterica</name>
    <dbReference type="NCBI Taxonomy" id="1095465"/>
    <lineage>
        <taxon>Eukaryota</taxon>
        <taxon>Fungi</taxon>
        <taxon>Dikarya</taxon>
        <taxon>Basidiomycota</taxon>
        <taxon>Agaricomycotina</taxon>
        <taxon>Agaricomycetes</taxon>
        <taxon>Russulales</taxon>
        <taxon>Bondarzewiaceae</taxon>
        <taxon>Bondarzewia</taxon>
    </lineage>
</organism>
<dbReference type="SUPFAM" id="SSF55724">
    <property type="entry name" value="Mog1p/PsbP-like"/>
    <property type="match status" value="1"/>
</dbReference>
<sequence length="186" mass="20112">MSNFVYFEPPTATTNLFGGAITALLPPGIVDASLFRQIPDNQEIFLYPNSSISIVVEILQRAEPNDLCEAVKFHFDSLAQDNSAQMSSVSEVTILESTGDNTPSPVILHGRQLVSKFNQVNADDVRILMALYRVETKGVDVMLTMNVPVTAASDSGAVGEEGFNAVKGDFESVARSLRIVDVGLFV</sequence>
<dbReference type="OrthoDB" id="10255285at2759"/>
<evidence type="ECO:0000256" key="1">
    <source>
        <dbReference type="ARBA" id="ARBA00010307"/>
    </source>
</evidence>
<keyword evidence="2" id="KW-0813">Transport</keyword>
<dbReference type="Pfam" id="PF04603">
    <property type="entry name" value="Mog1"/>
    <property type="match status" value="1"/>
</dbReference>
<dbReference type="EMBL" id="SGPL01000255">
    <property type="protein sequence ID" value="THH14707.1"/>
    <property type="molecule type" value="Genomic_DNA"/>
</dbReference>
<dbReference type="GO" id="GO:0005634">
    <property type="term" value="C:nucleus"/>
    <property type="evidence" value="ECO:0007669"/>
    <property type="project" value="TreeGrafter"/>
</dbReference>
<protein>
    <recommendedName>
        <fullName evidence="6">Mog1p/PsbP-like protein</fullName>
    </recommendedName>
</protein>
<reference evidence="4 5" key="1">
    <citation type="submission" date="2019-02" db="EMBL/GenBank/DDBJ databases">
        <title>Genome sequencing of the rare red list fungi Bondarzewia mesenterica.</title>
        <authorList>
            <person name="Buettner E."/>
            <person name="Kellner H."/>
        </authorList>
    </citation>
    <scope>NUCLEOTIDE SEQUENCE [LARGE SCALE GENOMIC DNA]</scope>
    <source>
        <strain evidence="4 5">DSM 108281</strain>
    </source>
</reference>
<dbReference type="InterPro" id="IPR016123">
    <property type="entry name" value="Mog1/PsbP_a/b/a-sand"/>
</dbReference>
<evidence type="ECO:0000256" key="3">
    <source>
        <dbReference type="ARBA" id="ARBA00022927"/>
    </source>
</evidence>
<evidence type="ECO:0000313" key="5">
    <source>
        <dbReference type="Proteomes" id="UP000310158"/>
    </source>
</evidence>
<evidence type="ECO:0000313" key="4">
    <source>
        <dbReference type="EMBL" id="THH14707.1"/>
    </source>
</evidence>
<dbReference type="Proteomes" id="UP000310158">
    <property type="component" value="Unassembled WGS sequence"/>
</dbReference>
<dbReference type="GO" id="GO:0005085">
    <property type="term" value="F:guanyl-nucleotide exchange factor activity"/>
    <property type="evidence" value="ECO:0007669"/>
    <property type="project" value="TreeGrafter"/>
</dbReference>
<evidence type="ECO:0008006" key="6">
    <source>
        <dbReference type="Google" id="ProtNLM"/>
    </source>
</evidence>